<feature type="region of interest" description="Disordered" evidence="2">
    <location>
        <begin position="591"/>
        <end position="612"/>
    </location>
</feature>
<evidence type="ECO:0000256" key="1">
    <source>
        <dbReference type="SAM" id="Coils"/>
    </source>
</evidence>
<evidence type="ECO:0000313" key="5">
    <source>
        <dbReference type="Proteomes" id="UP000789390"/>
    </source>
</evidence>
<reference evidence="4" key="1">
    <citation type="submission" date="2021-11" db="EMBL/GenBank/DDBJ databases">
        <authorList>
            <person name="Schell T."/>
        </authorList>
    </citation>
    <scope>NUCLEOTIDE SEQUENCE</scope>
    <source>
        <strain evidence="4">M5</strain>
    </source>
</reference>
<dbReference type="AlphaFoldDB" id="A0A8J2RJA0"/>
<feature type="compositionally biased region" description="Polar residues" evidence="2">
    <location>
        <begin position="697"/>
        <end position="711"/>
    </location>
</feature>
<accession>A0A8J2RJA0</accession>
<feature type="compositionally biased region" description="Polar residues" evidence="2">
    <location>
        <begin position="88"/>
        <end position="102"/>
    </location>
</feature>
<evidence type="ECO:0000256" key="2">
    <source>
        <dbReference type="SAM" id="MobiDB-lite"/>
    </source>
</evidence>
<feature type="region of interest" description="Disordered" evidence="2">
    <location>
        <begin position="49"/>
        <end position="102"/>
    </location>
</feature>
<dbReference type="Pfam" id="PF25541">
    <property type="entry name" value="TBCA_PH"/>
    <property type="match status" value="1"/>
</dbReference>
<feature type="compositionally biased region" description="Basic and acidic residues" evidence="2">
    <location>
        <begin position="591"/>
        <end position="606"/>
    </location>
</feature>
<protein>
    <recommendedName>
        <fullName evidence="3">Pleckstrin homology domain-containing protein</fullName>
    </recommendedName>
</protein>
<organism evidence="4 5">
    <name type="scientific">Daphnia galeata</name>
    <dbReference type="NCBI Taxonomy" id="27404"/>
    <lineage>
        <taxon>Eukaryota</taxon>
        <taxon>Metazoa</taxon>
        <taxon>Ecdysozoa</taxon>
        <taxon>Arthropoda</taxon>
        <taxon>Crustacea</taxon>
        <taxon>Branchiopoda</taxon>
        <taxon>Diplostraca</taxon>
        <taxon>Cladocera</taxon>
        <taxon>Anomopoda</taxon>
        <taxon>Daphniidae</taxon>
        <taxon>Daphnia</taxon>
    </lineage>
</organism>
<feature type="compositionally biased region" description="Low complexity" evidence="2">
    <location>
        <begin position="517"/>
        <end position="533"/>
    </location>
</feature>
<gene>
    <name evidence="4" type="ORF">DGAL_LOCUS3145</name>
</gene>
<feature type="region of interest" description="Disordered" evidence="2">
    <location>
        <begin position="648"/>
        <end position="731"/>
    </location>
</feature>
<feature type="region of interest" description="Disordered" evidence="2">
    <location>
        <begin position="511"/>
        <end position="533"/>
    </location>
</feature>
<comment type="caution">
    <text evidence="4">The sequence shown here is derived from an EMBL/GenBank/DDBJ whole genome shotgun (WGS) entry which is preliminary data.</text>
</comment>
<feature type="coiled-coil region" evidence="1">
    <location>
        <begin position="427"/>
        <end position="454"/>
    </location>
</feature>
<name>A0A8J2RJA0_9CRUS</name>
<dbReference type="PANTHER" id="PTHR12752">
    <property type="entry name" value="PHOSPHOINOSITOL 3-PHOSPHATE-BINDING PROTEIN"/>
    <property type="match status" value="1"/>
</dbReference>
<evidence type="ECO:0000259" key="3">
    <source>
        <dbReference type="Pfam" id="PF25541"/>
    </source>
</evidence>
<keyword evidence="5" id="KW-1185">Reference proteome</keyword>
<dbReference type="PANTHER" id="PTHR12752:SF9">
    <property type="entry name" value="KRAMER, ISOFORM I"/>
    <property type="match status" value="1"/>
</dbReference>
<keyword evidence="1" id="KW-0175">Coiled coil</keyword>
<proteinExistence type="predicted"/>
<feature type="compositionally biased region" description="Polar residues" evidence="2">
    <location>
        <begin position="49"/>
        <end position="61"/>
    </location>
</feature>
<dbReference type="InterPro" id="IPR057971">
    <property type="entry name" value="PKHA4-7_TBCA"/>
</dbReference>
<feature type="compositionally biased region" description="Polar residues" evidence="2">
    <location>
        <begin position="664"/>
        <end position="675"/>
    </location>
</feature>
<sequence length="949" mass="106749">MFVGGSSPVDAVAAGLNHAATGAAGKAINGIKVAYNQSGLTGKVSSTLVTTQQPPSTTNHMLTGEIYHSDTDTPPKKGKLPPMIGHDQPSSHNGNRQSGDNKVQLSAGDLLGRTHEELVLLLIQLRRQSSALVKARDACLLEMESQVKLAALDISHRQECLIKTGELKHHVKELEKQLEKLKPMISLVDNMVKLGSSMSPQRHKRSPKPETSTAVKRNLTPMLHQQQQQQLQMQQQQPKFHSSPYEPPAYSNIQQRNSSTMVFHSTPHRATENDANEVYGSAVQGWEEAQISQLESKHHQLAQLEKFVREEGAAIHRLTRNQQVLRLAIRGIRQQTNTALQIADYGEVERCRQQQLFLERELSQIHSLLALSSKRLEDAAVEISRIEREISSLHQQLHRLGANNRQHHQSGGGGGHSLNRSNNGREMAWLEAELNRVQQHVSQLQTRRQELSTQVNCLTSADYFLDLDESFTSTGTTKRKPPSTWCETDLDSLNTTDRLSRVEEPSVMYFNTPGGSQYNQPTQSHQQQQEPQQHYQYGQYDDTSLPVDINEADERMKRYYGIVPKQPAPSINAASAADKAEIRTVRIVKRESEKRQRDKSKSRYDDNSFGMDELTEEDQAHGNSNGFYNEDPIMDDPVLSQFSHVLTLPRRGSKRDEQGKRPLSQRNSIALNETPTDGRPLSLGPDQWRGSLRPRRNMSSLSLGDRNSSVSLDMDTGESLEGGLGSLDSTQRSPVLTPVYTSDAAREIIEEMRRQDMISARRAVPRHKRRHITISCSQPLVLEALTSDTQRMTQGRARDDVDLQRALRFHHPFAPDVVRSTITQAIRINEKTIDNILCAPDKIVIPERYVPEQEVEELGEEEKQKRLKKTESIRRMLTGYSTGVDLPRPPSIAATSDIVELSEAKQMLAKERQQRDHFIGLNQMLVEEIKEKSKMAAAPSLSMESQYAA</sequence>
<dbReference type="OrthoDB" id="43122at2759"/>
<dbReference type="EMBL" id="CAKKLH010000046">
    <property type="protein sequence ID" value="CAH0100857.1"/>
    <property type="molecule type" value="Genomic_DNA"/>
</dbReference>
<feature type="coiled-coil region" evidence="1">
    <location>
        <begin position="369"/>
        <end position="403"/>
    </location>
</feature>
<feature type="domain" description="Pleckstrin homology" evidence="3">
    <location>
        <begin position="292"/>
        <end position="401"/>
    </location>
</feature>
<feature type="compositionally biased region" description="Low complexity" evidence="2">
    <location>
        <begin position="225"/>
        <end position="237"/>
    </location>
</feature>
<dbReference type="Proteomes" id="UP000789390">
    <property type="component" value="Unassembled WGS sequence"/>
</dbReference>
<feature type="region of interest" description="Disordered" evidence="2">
    <location>
        <begin position="223"/>
        <end position="252"/>
    </location>
</feature>
<evidence type="ECO:0000313" key="4">
    <source>
        <dbReference type="EMBL" id="CAH0100857.1"/>
    </source>
</evidence>